<evidence type="ECO:0000256" key="2">
    <source>
        <dbReference type="ARBA" id="ARBA00022801"/>
    </source>
</evidence>
<evidence type="ECO:0000256" key="3">
    <source>
        <dbReference type="ARBA" id="ARBA00023295"/>
    </source>
</evidence>
<keyword evidence="3" id="KW-0326">Glycosidase</keyword>
<feature type="compositionally biased region" description="Low complexity" evidence="4">
    <location>
        <begin position="629"/>
        <end position="646"/>
    </location>
</feature>
<proteinExistence type="inferred from homology"/>
<dbReference type="InterPro" id="IPR012341">
    <property type="entry name" value="6hp_glycosidase-like_sf"/>
</dbReference>
<dbReference type="EMBL" id="JAEHOC010000033">
    <property type="protein sequence ID" value="KAG2428783.1"/>
    <property type="molecule type" value="Genomic_DNA"/>
</dbReference>
<feature type="region of interest" description="Disordered" evidence="4">
    <location>
        <begin position="982"/>
        <end position="1003"/>
    </location>
</feature>
<feature type="compositionally biased region" description="Low complexity" evidence="4">
    <location>
        <begin position="1"/>
        <end position="26"/>
    </location>
</feature>
<dbReference type="AlphaFoldDB" id="A0A835SKJ0"/>
<gene>
    <name evidence="6" type="ORF">HXX76_011483</name>
</gene>
<feature type="region of interest" description="Disordered" evidence="4">
    <location>
        <begin position="1134"/>
        <end position="1166"/>
    </location>
</feature>
<dbReference type="GO" id="GO:0006487">
    <property type="term" value="P:protein N-linked glycosylation"/>
    <property type="evidence" value="ECO:0007669"/>
    <property type="project" value="TreeGrafter"/>
</dbReference>
<evidence type="ECO:0000256" key="1">
    <source>
        <dbReference type="ARBA" id="ARBA00010833"/>
    </source>
</evidence>
<sequence>MAAGLESAASGAGSSASTGAGASSAATNNPSIAGVAVEGAMASRTRAGAAWGLAAVAAGPDGSAAYNPDEWPRVYGGQAEPHSRILKRCSGSLFAPPLGAGSRPAEGLVGMWLPERFNLAFCDPRSGQQALLLLQPALLQPVNSSGSSSGSEGAEAGHSGRRLAGAAGVEDDAGGIYRSGRSDDARLTQRQLLSRSESIRKEQEAGAEAANASEDGEDFLSSQRRRFSHAHGAEGEAAAQGQDASAASGSETAEDSGSRSGEAHHKHSKKKKKHKHHKHKHHKHHEEEEAVEGAEAAGSSGAAPAERLLGAGLGGHLSAQESPVPASAAAATAAAAAAAASAAAGGAVGEPVDPATLSIELATSRALVVEGGSIRIAWTDGEGDGEGGKPLLLAEGVWARLPQGVRCPQVPYALCQCVGGASGGSGPARGCGMVWRAGGEPLGGGGQEPEGGAVVAVLEVERRVPLSGPALVLAAYGDRAVVALLEPGDDVAAIARRAAVVVRSGAAFTRQLEAAVGAAYAALRPVPRAIGLPPNAPPQDKRLVRKLYDIMAFNTAPGWSTPDRTPHAWKWLWDSCFHAMGMNLINHTAAWEQLKGLLQCQQGDGFIPHMCGDGPPAAKPGTGSGGASSGAQQQQQQQQKDAPSSSLTQPPLLAWAVWDNYLFSRDKARLEWALPRLVKLLNWLAAHRSRDKGLTYFYVHGFESGMDNSPRFDSRGLGLGSLLGTLARAVSKDAKVGTCAVCTPHMVSVDLTALVAREMAHVARMYGVLRQHQDQDHWLDRSRVVLAALAASCWSPDSRIFGDLVMSGGLFGGLLSTATSSSGGGSTNMGGSSNSISNNVSTAAGAMTAEVLWAQLEKSRPRGHVSELVTVAGLVPLLGGRLPRPFLEGLLQHLQDPSSFATRVPLPSVALSSQQPASALGAGGSDMWRGPMWVNMNYLVAVGLREQVAPPAEGGGGGCGALCAELADRIMNRTITEVRRWYDGDAPSGSDTGNAGGSSSVAEPPAVATGTVFEYYDSAGLIPPTRLARKSVAGLGGVRDYHWTAALTLRMMAERAATIAAGGPAGLVWGPARAPGGAAVGSNAGLAAGLGAAGNAAGAMGGSGGSGNSSSGGYGSGKGADELLEEAMTEILDGEEEEEPEQGGGLFGHWASGGGSGGNGGAGRGSLAAWVPHKPLWGEF</sequence>
<feature type="domain" description="Mannosylglycerate hydrolase MGH1-like glycoside hydrolase" evidence="5">
    <location>
        <begin position="569"/>
        <end position="976"/>
    </location>
</feature>
<keyword evidence="7" id="KW-1185">Reference proteome</keyword>
<dbReference type="InterPro" id="IPR004888">
    <property type="entry name" value="Glycoside_hydrolase_63"/>
</dbReference>
<reference evidence="6" key="1">
    <citation type="journal article" date="2020" name="bioRxiv">
        <title>Comparative genomics of Chlamydomonas.</title>
        <authorList>
            <person name="Craig R.J."/>
            <person name="Hasan A.R."/>
            <person name="Ness R.W."/>
            <person name="Keightley P.D."/>
        </authorList>
    </citation>
    <scope>NUCLEOTIDE SEQUENCE</scope>
    <source>
        <strain evidence="6">SAG 7.73</strain>
    </source>
</reference>
<dbReference type="PANTHER" id="PTHR10412:SF11">
    <property type="entry name" value="MANNOSYL-OLIGOSACCHARIDE GLUCOSIDASE"/>
    <property type="match status" value="1"/>
</dbReference>
<accession>A0A835SKJ0</accession>
<dbReference type="InterPro" id="IPR008928">
    <property type="entry name" value="6-hairpin_glycosidase_sf"/>
</dbReference>
<feature type="region of interest" description="Disordered" evidence="4">
    <location>
        <begin position="142"/>
        <end position="167"/>
    </location>
</feature>
<evidence type="ECO:0000256" key="4">
    <source>
        <dbReference type="SAM" id="MobiDB-lite"/>
    </source>
</evidence>
<dbReference type="Gene3D" id="1.50.10.10">
    <property type="match status" value="1"/>
</dbReference>
<dbReference type="OrthoDB" id="410058at2759"/>
<dbReference type="GO" id="GO:0004573">
    <property type="term" value="F:Glc3Man9GlcNAc2 oligosaccharide glucosidase activity"/>
    <property type="evidence" value="ECO:0007669"/>
    <property type="project" value="InterPro"/>
</dbReference>
<feature type="region of interest" description="Disordered" evidence="4">
    <location>
        <begin position="1098"/>
        <end position="1119"/>
    </location>
</feature>
<feature type="compositionally biased region" description="Gly residues" evidence="4">
    <location>
        <begin position="1099"/>
        <end position="1118"/>
    </location>
</feature>
<comment type="caution">
    <text evidence="6">The sequence shown here is derived from an EMBL/GenBank/DDBJ whole genome shotgun (WGS) entry which is preliminary data.</text>
</comment>
<feature type="region of interest" description="Disordered" evidence="4">
    <location>
        <begin position="611"/>
        <end position="647"/>
    </location>
</feature>
<dbReference type="SUPFAM" id="SSF48208">
    <property type="entry name" value="Six-hairpin glycosidases"/>
    <property type="match status" value="1"/>
</dbReference>
<dbReference type="GO" id="GO:0009311">
    <property type="term" value="P:oligosaccharide metabolic process"/>
    <property type="evidence" value="ECO:0007669"/>
    <property type="project" value="InterPro"/>
</dbReference>
<feature type="compositionally biased region" description="Polar residues" evidence="4">
    <location>
        <begin position="989"/>
        <end position="1001"/>
    </location>
</feature>
<dbReference type="InterPro" id="IPR054491">
    <property type="entry name" value="MGH1-like_GH"/>
</dbReference>
<evidence type="ECO:0000259" key="5">
    <source>
        <dbReference type="Pfam" id="PF22422"/>
    </source>
</evidence>
<feature type="region of interest" description="Disordered" evidence="4">
    <location>
        <begin position="193"/>
        <end position="301"/>
    </location>
</feature>
<dbReference type="Proteomes" id="UP000650467">
    <property type="component" value="Unassembled WGS sequence"/>
</dbReference>
<feature type="region of interest" description="Disordered" evidence="4">
    <location>
        <begin position="1"/>
        <end position="28"/>
    </location>
</feature>
<dbReference type="GO" id="GO:0005789">
    <property type="term" value="C:endoplasmic reticulum membrane"/>
    <property type="evidence" value="ECO:0007669"/>
    <property type="project" value="TreeGrafter"/>
</dbReference>
<dbReference type="PANTHER" id="PTHR10412">
    <property type="entry name" value="MANNOSYL-OLIGOSACCHARIDE GLUCOSIDASE"/>
    <property type="match status" value="1"/>
</dbReference>
<evidence type="ECO:0000313" key="7">
    <source>
        <dbReference type="Proteomes" id="UP000650467"/>
    </source>
</evidence>
<organism evidence="6 7">
    <name type="scientific">Chlamydomonas incerta</name>
    <dbReference type="NCBI Taxonomy" id="51695"/>
    <lineage>
        <taxon>Eukaryota</taxon>
        <taxon>Viridiplantae</taxon>
        <taxon>Chlorophyta</taxon>
        <taxon>core chlorophytes</taxon>
        <taxon>Chlorophyceae</taxon>
        <taxon>CS clade</taxon>
        <taxon>Chlamydomonadales</taxon>
        <taxon>Chlamydomonadaceae</taxon>
        <taxon>Chlamydomonas</taxon>
    </lineage>
</organism>
<dbReference type="Pfam" id="PF22422">
    <property type="entry name" value="MGH1-like_GH"/>
    <property type="match status" value="1"/>
</dbReference>
<protein>
    <recommendedName>
        <fullName evidence="5">Mannosylglycerate hydrolase MGH1-like glycoside hydrolase domain-containing protein</fullName>
    </recommendedName>
</protein>
<feature type="compositionally biased region" description="Low complexity" evidence="4">
    <location>
        <begin position="142"/>
        <end position="157"/>
    </location>
</feature>
<feature type="compositionally biased region" description="Low complexity" evidence="4">
    <location>
        <begin position="235"/>
        <end position="250"/>
    </location>
</feature>
<evidence type="ECO:0000313" key="6">
    <source>
        <dbReference type="EMBL" id="KAG2428783.1"/>
    </source>
</evidence>
<keyword evidence="2" id="KW-0378">Hydrolase</keyword>
<name>A0A835SKJ0_CHLIN</name>
<feature type="compositionally biased region" description="Basic residues" evidence="4">
    <location>
        <begin position="264"/>
        <end position="284"/>
    </location>
</feature>
<feature type="compositionally biased region" description="Gly residues" evidence="4">
    <location>
        <begin position="1142"/>
        <end position="1164"/>
    </location>
</feature>
<comment type="similarity">
    <text evidence="1">Belongs to the glycosyl hydrolase 63 family.</text>
</comment>